<keyword evidence="3" id="KW-0133">Cell shape</keyword>
<evidence type="ECO:0000256" key="2">
    <source>
        <dbReference type="ARBA" id="ARBA00022884"/>
    </source>
</evidence>
<dbReference type="InterPro" id="IPR020627">
    <property type="entry name" value="KhpA"/>
</dbReference>
<comment type="subunit">
    <text evidence="3">Forms a complex with KhpB.</text>
</comment>
<evidence type="ECO:0000256" key="1">
    <source>
        <dbReference type="ARBA" id="ARBA00022490"/>
    </source>
</evidence>
<dbReference type="Proteomes" id="UP000290909">
    <property type="component" value="Chromosome"/>
</dbReference>
<protein>
    <recommendedName>
        <fullName evidence="3">RNA-binding protein KhpA</fullName>
    </recommendedName>
    <alternativeName>
        <fullName evidence="3">KH-domain protein A</fullName>
    </alternativeName>
</protein>
<dbReference type="CDD" id="cd22533">
    <property type="entry name" value="KH-II_YlqC-like"/>
    <property type="match status" value="1"/>
</dbReference>
<keyword evidence="1 3" id="KW-0963">Cytoplasm</keyword>
<dbReference type="GO" id="GO:0071555">
    <property type="term" value="P:cell wall organization"/>
    <property type="evidence" value="ECO:0007669"/>
    <property type="project" value="UniProtKB-KW"/>
</dbReference>
<dbReference type="Gene3D" id="3.30.300.20">
    <property type="match status" value="1"/>
</dbReference>
<keyword evidence="2 3" id="KW-0694">RNA-binding</keyword>
<evidence type="ECO:0000313" key="4">
    <source>
        <dbReference type="EMBL" id="VEU83194.1"/>
    </source>
</evidence>
<dbReference type="GO" id="GO:0003723">
    <property type="term" value="F:RNA binding"/>
    <property type="evidence" value="ECO:0007669"/>
    <property type="project" value="UniProtKB-UniRule"/>
</dbReference>
<name>A0A449BL80_9MOLU</name>
<dbReference type="KEGG" id="ahk:NCTC10172_01251"/>
<dbReference type="AlphaFoldDB" id="A0A449BL80"/>
<comment type="similarity">
    <text evidence="3">Belongs to the KhpA RNA-binding protein family.</text>
</comment>
<gene>
    <name evidence="3" type="primary">khpA</name>
    <name evidence="4" type="ORF">NCTC10172_01251</name>
</gene>
<keyword evidence="3" id="KW-0143">Chaperone</keyword>
<dbReference type="RefSeq" id="WP_035369999.1">
    <property type="nucleotide sequence ID" value="NZ_LR215050.1"/>
</dbReference>
<keyword evidence="3" id="KW-0961">Cell wall biogenesis/degradation</keyword>
<dbReference type="STRING" id="1408416.GCA_000702765_01268"/>
<proteinExistence type="inferred from homology"/>
<organism evidence="4 5">
    <name type="scientific">Acholeplasma hippikon</name>
    <dbReference type="NCBI Taxonomy" id="264636"/>
    <lineage>
        <taxon>Bacteria</taxon>
        <taxon>Bacillati</taxon>
        <taxon>Mycoplasmatota</taxon>
        <taxon>Mollicutes</taxon>
        <taxon>Acholeplasmatales</taxon>
        <taxon>Acholeplasmataceae</taxon>
        <taxon>Acholeplasma</taxon>
    </lineage>
</organism>
<dbReference type="SUPFAM" id="SSF54814">
    <property type="entry name" value="Prokaryotic type KH domain (KH-domain type II)"/>
    <property type="match status" value="1"/>
</dbReference>
<evidence type="ECO:0000313" key="5">
    <source>
        <dbReference type="Proteomes" id="UP000290909"/>
    </source>
</evidence>
<dbReference type="PANTHER" id="PTHR34654">
    <property type="entry name" value="UPF0109 PROTEIN SCO5592"/>
    <property type="match status" value="1"/>
</dbReference>
<sequence length="82" mass="8821">MAVDFDKLIKQIVVPLVVSPDDVHVKTLSDEDGLVHVQLLVNEADLGRVIGKGGKIASAIRTIVYAGASKEGKRVHLDIDAY</sequence>
<keyword evidence="5" id="KW-1185">Reference proteome</keyword>
<dbReference type="GO" id="GO:0008360">
    <property type="term" value="P:regulation of cell shape"/>
    <property type="evidence" value="ECO:0007669"/>
    <property type="project" value="UniProtKB-KW"/>
</dbReference>
<dbReference type="GO" id="GO:0009252">
    <property type="term" value="P:peptidoglycan biosynthetic process"/>
    <property type="evidence" value="ECO:0007669"/>
    <property type="project" value="UniProtKB-UniRule"/>
</dbReference>
<dbReference type="InterPro" id="IPR009019">
    <property type="entry name" value="KH_sf_prok-type"/>
</dbReference>
<dbReference type="Pfam" id="PF13083">
    <property type="entry name" value="KH_KhpA-B"/>
    <property type="match status" value="1"/>
</dbReference>
<dbReference type="PANTHER" id="PTHR34654:SF1">
    <property type="entry name" value="RNA-BINDING PROTEIN KHPA"/>
    <property type="match status" value="1"/>
</dbReference>
<comment type="subcellular location">
    <subcellularLocation>
        <location evidence="3">Cytoplasm</location>
    </subcellularLocation>
</comment>
<dbReference type="HAMAP" id="MF_00088">
    <property type="entry name" value="KhpA"/>
    <property type="match status" value="1"/>
</dbReference>
<dbReference type="EMBL" id="LR215050">
    <property type="protein sequence ID" value="VEU83194.1"/>
    <property type="molecule type" value="Genomic_DNA"/>
</dbReference>
<evidence type="ECO:0000256" key="3">
    <source>
        <dbReference type="HAMAP-Rule" id="MF_00088"/>
    </source>
</evidence>
<dbReference type="InterPro" id="IPR015946">
    <property type="entry name" value="KH_dom-like_a/b"/>
</dbReference>
<accession>A0A449BL80</accession>
<reference evidence="4 5" key="1">
    <citation type="submission" date="2019-01" db="EMBL/GenBank/DDBJ databases">
        <authorList>
            <consortium name="Pathogen Informatics"/>
        </authorList>
    </citation>
    <scope>NUCLEOTIDE SEQUENCE [LARGE SCALE GENOMIC DNA]</scope>
    <source>
        <strain evidence="4 5">NCTC10172</strain>
    </source>
</reference>
<comment type="function">
    <text evidence="3">A probable RNA chaperone. Forms a complex with KhpB which binds to cellular RNA and controls its expression. Plays a role in peptidoglycan (PG) homeostasis and cell length regulation.</text>
</comment>
<dbReference type="GO" id="GO:0005737">
    <property type="term" value="C:cytoplasm"/>
    <property type="evidence" value="ECO:0007669"/>
    <property type="project" value="UniProtKB-SubCell"/>
</dbReference>